<dbReference type="InterPro" id="IPR029068">
    <property type="entry name" value="Glyas_Bleomycin-R_OHBP_Dase"/>
</dbReference>
<dbReference type="InterPro" id="IPR037523">
    <property type="entry name" value="VOC_core"/>
</dbReference>
<feature type="domain" description="VOC" evidence="1">
    <location>
        <begin position="8"/>
        <end position="124"/>
    </location>
</feature>
<evidence type="ECO:0000313" key="2">
    <source>
        <dbReference type="EMBL" id="KIT17032.1"/>
    </source>
</evidence>
<organism evidence="2 3">
    <name type="scientific">Jannaschia aquimarina</name>
    <dbReference type="NCBI Taxonomy" id="935700"/>
    <lineage>
        <taxon>Bacteria</taxon>
        <taxon>Pseudomonadati</taxon>
        <taxon>Pseudomonadota</taxon>
        <taxon>Alphaproteobacteria</taxon>
        <taxon>Rhodobacterales</taxon>
        <taxon>Roseobacteraceae</taxon>
        <taxon>Jannaschia</taxon>
    </lineage>
</organism>
<dbReference type="CDD" id="cd07247">
    <property type="entry name" value="SgaA_N_like"/>
    <property type="match status" value="1"/>
</dbReference>
<accession>A0A0D1CQG8</accession>
<dbReference type="InterPro" id="IPR052164">
    <property type="entry name" value="Anthracycline_SecMetBiosynth"/>
</dbReference>
<proteinExistence type="predicted"/>
<dbReference type="Pfam" id="PF00903">
    <property type="entry name" value="Glyoxalase"/>
    <property type="match status" value="1"/>
</dbReference>
<protein>
    <submittedName>
        <fullName evidence="2">Glyoxalase-like domain protein</fullName>
    </submittedName>
</protein>
<dbReference type="Proteomes" id="UP000032232">
    <property type="component" value="Unassembled WGS sequence"/>
</dbReference>
<dbReference type="PROSITE" id="PS51819">
    <property type="entry name" value="VOC"/>
    <property type="match status" value="1"/>
</dbReference>
<dbReference type="STRING" id="935700.jaqu_12220"/>
<gene>
    <name evidence="2" type="ORF">jaqu_12220</name>
</gene>
<dbReference type="OrthoDB" id="9793039at2"/>
<dbReference type="SUPFAM" id="SSF54593">
    <property type="entry name" value="Glyoxalase/Bleomycin resistance protein/Dihydroxybiphenyl dioxygenase"/>
    <property type="match status" value="1"/>
</dbReference>
<evidence type="ECO:0000259" key="1">
    <source>
        <dbReference type="PROSITE" id="PS51819"/>
    </source>
</evidence>
<dbReference type="InterPro" id="IPR004360">
    <property type="entry name" value="Glyas_Fos-R_dOase_dom"/>
</dbReference>
<name>A0A0D1CQG8_9RHOB</name>
<dbReference type="EMBL" id="JYFE01000023">
    <property type="protein sequence ID" value="KIT17032.1"/>
    <property type="molecule type" value="Genomic_DNA"/>
</dbReference>
<dbReference type="AlphaFoldDB" id="A0A0D1CQG8"/>
<dbReference type="PANTHER" id="PTHR33993">
    <property type="entry name" value="GLYOXALASE-RELATED"/>
    <property type="match status" value="1"/>
</dbReference>
<sequence>MTFAPQHPVVWTEIPVTDLAAGRRFYESVFQWAMAPQSGPPNDFVFFTPPSADEGIGGHIYPGTPAQDGGPTIHLQVPGTLEDAVDRVWNAGGKVLDMPPVTIPAGRFVYALDPDGNSIGLFEPKQGG</sequence>
<reference evidence="2 3" key="1">
    <citation type="submission" date="2015-02" db="EMBL/GenBank/DDBJ databases">
        <title>Genome Sequence of Jannaschia aquimarina DSM28248, a member of the Roseobacter clade.</title>
        <authorList>
            <person name="Voget S."/>
            <person name="Daniel R."/>
        </authorList>
    </citation>
    <scope>NUCLEOTIDE SEQUENCE [LARGE SCALE GENOMIC DNA]</scope>
    <source>
        <strain evidence="2 3">GSW-M26</strain>
    </source>
</reference>
<dbReference type="PATRIC" id="fig|935700.4.peg.1269"/>
<dbReference type="Gene3D" id="3.10.180.10">
    <property type="entry name" value="2,3-Dihydroxybiphenyl 1,2-Dioxygenase, domain 1"/>
    <property type="match status" value="1"/>
</dbReference>
<keyword evidence="3" id="KW-1185">Reference proteome</keyword>
<evidence type="ECO:0000313" key="3">
    <source>
        <dbReference type="Proteomes" id="UP000032232"/>
    </source>
</evidence>
<comment type="caution">
    <text evidence="2">The sequence shown here is derived from an EMBL/GenBank/DDBJ whole genome shotgun (WGS) entry which is preliminary data.</text>
</comment>
<dbReference type="RefSeq" id="WP_043918060.1">
    <property type="nucleotide sequence ID" value="NZ_FZPF01000002.1"/>
</dbReference>